<organismHost>
    <name type="scientific">Rottboellia</name>
    <dbReference type="NCBI Taxonomy" id="300124"/>
</organismHost>
<dbReference type="GO" id="GO:0003723">
    <property type="term" value="F:RNA binding"/>
    <property type="evidence" value="ECO:0007669"/>
    <property type="project" value="UniProtKB-KW"/>
</dbReference>
<dbReference type="EMBL" id="MW328595">
    <property type="protein sequence ID" value="QWK51333.1"/>
    <property type="molecule type" value="Genomic_RNA"/>
</dbReference>
<dbReference type="InterPro" id="IPR008864">
    <property type="entry name" value="Nucleocapsid_Tenuivirus"/>
</dbReference>
<keyword evidence="4 10" id="KW-0167">Capsid protein</keyword>
<evidence type="ECO:0000256" key="6">
    <source>
        <dbReference type="ARBA" id="ARBA00022884"/>
    </source>
</evidence>
<keyword evidence="7 10" id="KW-0543">Viral nucleoprotein</keyword>
<evidence type="ECO:0000256" key="5">
    <source>
        <dbReference type="ARBA" id="ARBA00022844"/>
    </source>
</evidence>
<keyword evidence="5 10" id="KW-0946">Virion</keyword>
<keyword evidence="6" id="KW-0694">RNA-binding</keyword>
<evidence type="ECO:0000313" key="11">
    <source>
        <dbReference type="EMBL" id="QWK51333.1"/>
    </source>
</evidence>
<comment type="subcellular location">
    <subcellularLocation>
        <location evidence="1">Host cytoplasm</location>
    </subcellularLocation>
    <subcellularLocation>
        <location evidence="2 10">Virion</location>
    </subcellularLocation>
</comment>
<evidence type="ECO:0000256" key="8">
    <source>
        <dbReference type="ARBA" id="ARBA00023200"/>
    </source>
</evidence>
<sequence>MATNKPANLNDLQKAINDISKDALKYLTDNKASVTTFHDQIGYAGYDAATLIGILKDKGGATLAQDVVKMIVMRYVRGTGFVKDVTKKTKATAGSEEAAALVARYGLVSSVGSNANAITLGRVAQLFPNVSFEVTKQFTGLKMAIDSSDLSMSGTDSLLWDFVPQYITLDSSSAPYCTTKSVAHILFSIHVIHAFLVTKKTMPETKKKERGLLKDIDMIKYTTGLLVITCQSKNLNEAKKKSGRTKVCEPYCVNEKFKESFLALLASFGKNVVCSYGTQVKQFLAEQCSLMKTIVDNSSKTQDEMKALIIEFFEEE</sequence>
<dbReference type="PIRSF" id="PIRSF004108">
    <property type="entry name" value="Tenuivirus_N"/>
    <property type="match status" value="1"/>
</dbReference>
<accession>A0A8F0K865</accession>
<comment type="similarity">
    <text evidence="10">Belongs to the tenuiviruses nucleocapsid protein family.</text>
</comment>
<evidence type="ECO:0000256" key="2">
    <source>
        <dbReference type="ARBA" id="ARBA00004328"/>
    </source>
</evidence>
<dbReference type="Pfam" id="PF05733">
    <property type="entry name" value="Tenui_N"/>
    <property type="match status" value="1"/>
</dbReference>
<evidence type="ECO:0000256" key="1">
    <source>
        <dbReference type="ARBA" id="ARBA00004192"/>
    </source>
</evidence>
<evidence type="ECO:0000256" key="9">
    <source>
        <dbReference type="ARBA" id="ARBA00033344"/>
    </source>
</evidence>
<evidence type="ECO:0000256" key="7">
    <source>
        <dbReference type="ARBA" id="ARBA00023086"/>
    </source>
</evidence>
<organism evidence="11">
    <name type="scientific">Maize stripe virus</name>
    <name type="common">MStV</name>
    <dbReference type="NCBI Taxonomy" id="3052767"/>
    <lineage>
        <taxon>Viruses</taxon>
        <taxon>Riboviria</taxon>
        <taxon>Orthornavirae</taxon>
        <taxon>Negarnaviricota</taxon>
        <taxon>Polyploviricotina</taxon>
        <taxon>Bunyaviricetes</taxon>
        <taxon>Hareavirales</taxon>
        <taxon>Phenuiviridae</taxon>
        <taxon>Tenuivirus</taxon>
    </lineage>
</organism>
<dbReference type="GO" id="GO:0019013">
    <property type="term" value="C:viral nucleocapsid"/>
    <property type="evidence" value="ECO:0007669"/>
    <property type="project" value="UniProtKB-KW"/>
</dbReference>
<evidence type="ECO:0000256" key="3">
    <source>
        <dbReference type="ARBA" id="ARBA00014389"/>
    </source>
</evidence>
<organismHost>
    <name type="scientific">Sorghum bicolor</name>
    <name type="common">Sorghum</name>
    <name type="synonym">Sorghum vulgare</name>
    <dbReference type="NCBI Taxonomy" id="4558"/>
</organismHost>
<dbReference type="GO" id="GO:0030430">
    <property type="term" value="C:host cell cytoplasm"/>
    <property type="evidence" value="ECO:0007669"/>
    <property type="project" value="UniProtKB-SubCell"/>
</dbReference>
<proteinExistence type="inferred from homology"/>
<reference evidence="11" key="1">
    <citation type="submission" date="2020-12" db="EMBL/GenBank/DDBJ databases">
        <authorList>
            <person name="Mollov D."/>
            <person name="Grinstead S."/>
            <person name="Fuentes-Bueno I."/>
            <person name="Falk B."/>
        </authorList>
    </citation>
    <scope>NUCLEOTIDE SEQUENCE</scope>
    <source>
        <strain evidence="11">MSV21_FL</strain>
    </source>
</reference>
<evidence type="ECO:0000256" key="4">
    <source>
        <dbReference type="ARBA" id="ARBA00022561"/>
    </source>
</evidence>
<name>A0A8F0K865_MSTV</name>
<protein>
    <recommendedName>
        <fullName evidence="3 10">Nucleoprotein</fullName>
    </recommendedName>
    <alternativeName>
        <fullName evidence="10">Coat protein</fullName>
    </alternativeName>
    <alternativeName>
        <fullName evidence="9 10">Nucleocapsid protein</fullName>
    </alternativeName>
</protein>
<evidence type="ECO:0000256" key="10">
    <source>
        <dbReference type="PIRNR" id="PIRNR004108"/>
    </source>
</evidence>
<dbReference type="InterPro" id="IPR009522">
    <property type="entry name" value="Capsid_Phlebovir/Tenuivir"/>
</dbReference>
<keyword evidence="8" id="KW-1035">Host cytoplasm</keyword>
<organismHost>
    <name type="scientific">Zea mays</name>
    <name type="common">Maize</name>
    <dbReference type="NCBI Taxonomy" id="4577"/>
</organismHost>